<comment type="caution">
    <text evidence="8">The sequence shown here is derived from an EMBL/GenBank/DDBJ whole genome shotgun (WGS) entry which is preliminary data.</text>
</comment>
<gene>
    <name evidence="8" type="ORF">ASB62_04820</name>
</gene>
<proteinExistence type="predicted"/>
<keyword evidence="6 7" id="KW-0472">Membrane</keyword>
<organism evidence="8 9">
    <name type="scientific">Chlorobium limicola</name>
    <dbReference type="NCBI Taxonomy" id="1092"/>
    <lineage>
        <taxon>Bacteria</taxon>
        <taxon>Pseudomonadati</taxon>
        <taxon>Chlorobiota</taxon>
        <taxon>Chlorobiia</taxon>
        <taxon>Chlorobiales</taxon>
        <taxon>Chlorobiaceae</taxon>
        <taxon>Chlorobium/Pelodictyon group</taxon>
        <taxon>Chlorobium</taxon>
    </lineage>
</organism>
<feature type="transmembrane region" description="Helical" evidence="7">
    <location>
        <begin position="158"/>
        <end position="176"/>
    </location>
</feature>
<evidence type="ECO:0000313" key="8">
    <source>
        <dbReference type="EMBL" id="KUL30114.1"/>
    </source>
</evidence>
<name>A0A117MQG8_CHLLI</name>
<keyword evidence="4 7" id="KW-0812">Transmembrane</keyword>
<feature type="transmembrane region" description="Helical" evidence="7">
    <location>
        <begin position="217"/>
        <end position="239"/>
    </location>
</feature>
<dbReference type="OrthoDB" id="9786183at2"/>
<keyword evidence="9" id="KW-1185">Reference proteome</keyword>
<dbReference type="Proteomes" id="UP000053937">
    <property type="component" value="Unassembled WGS sequence"/>
</dbReference>
<evidence type="ECO:0000313" key="9">
    <source>
        <dbReference type="Proteomes" id="UP000053937"/>
    </source>
</evidence>
<dbReference type="Pfam" id="PF03547">
    <property type="entry name" value="Mem_trans"/>
    <property type="match status" value="1"/>
</dbReference>
<protein>
    <submittedName>
        <fullName evidence="8">Transporter</fullName>
    </submittedName>
</protein>
<evidence type="ECO:0000256" key="3">
    <source>
        <dbReference type="ARBA" id="ARBA00022475"/>
    </source>
</evidence>
<reference evidence="8 9" key="1">
    <citation type="submission" date="2015-10" db="EMBL/GenBank/DDBJ databases">
        <title>Draft Genome Sequence of Chlorobium limicola strain Frasassi Growing under Artificial Lighting in the Frasassi Cave System.</title>
        <authorList>
            <person name="Mansor M."/>
            <person name="Macalady J."/>
        </authorList>
    </citation>
    <scope>NUCLEOTIDE SEQUENCE [LARGE SCALE GENOMIC DNA]</scope>
    <source>
        <strain evidence="8 9">Frasassi</strain>
    </source>
</reference>
<dbReference type="RefSeq" id="WP_059138860.1">
    <property type="nucleotide sequence ID" value="NZ_LMBR01000108.1"/>
</dbReference>
<evidence type="ECO:0000256" key="4">
    <source>
        <dbReference type="ARBA" id="ARBA00022692"/>
    </source>
</evidence>
<dbReference type="PANTHER" id="PTHR36838:SF1">
    <property type="entry name" value="SLR1864 PROTEIN"/>
    <property type="match status" value="1"/>
</dbReference>
<evidence type="ECO:0000256" key="7">
    <source>
        <dbReference type="SAM" id="Phobius"/>
    </source>
</evidence>
<accession>A0A117MQG8</accession>
<feature type="transmembrane region" description="Helical" evidence="7">
    <location>
        <begin position="129"/>
        <end position="146"/>
    </location>
</feature>
<keyword evidence="5 7" id="KW-1133">Transmembrane helix</keyword>
<evidence type="ECO:0000256" key="2">
    <source>
        <dbReference type="ARBA" id="ARBA00022448"/>
    </source>
</evidence>
<evidence type="ECO:0000256" key="1">
    <source>
        <dbReference type="ARBA" id="ARBA00004141"/>
    </source>
</evidence>
<dbReference type="PANTHER" id="PTHR36838">
    <property type="entry name" value="AUXIN EFFLUX CARRIER FAMILY PROTEIN"/>
    <property type="match status" value="1"/>
</dbReference>
<evidence type="ECO:0000256" key="6">
    <source>
        <dbReference type="ARBA" id="ARBA00023136"/>
    </source>
</evidence>
<dbReference type="EMBL" id="LMBR01000108">
    <property type="protein sequence ID" value="KUL30114.1"/>
    <property type="molecule type" value="Genomic_DNA"/>
</dbReference>
<sequence>MQNLILLFVCFFAGILLRRLNRLPKETPSVLNGFIIHISLPALTLLYFHDIDLSPGVFAMAAMPWLHFGLAAGFFLLAGKVLKLPRMTVGALILTGGLGNTSFVGLPMIEAYYGKEGLVHGIIVDQLGSFMVLSTLGILTAGIYSDGKLSAEAILRRVTAFPPFIALTAAVFLMPFDYPEWFTLLLGRLGDTLAPLALFSVGYQLSLGHLSGNTRNLALGLTFKLLIAPLILSLLYLGLFGMQGLPVRITLFEAAMPPMITAGIIAAEHHINPPLASLMVAVGIMASFFTLALWWFLLGVQ</sequence>
<evidence type="ECO:0000256" key="5">
    <source>
        <dbReference type="ARBA" id="ARBA00022989"/>
    </source>
</evidence>
<feature type="transmembrane region" description="Helical" evidence="7">
    <location>
        <begin position="57"/>
        <end position="77"/>
    </location>
</feature>
<keyword evidence="2" id="KW-0813">Transport</keyword>
<comment type="subcellular location">
    <subcellularLocation>
        <location evidence="1">Membrane</location>
        <topology evidence="1">Multi-pass membrane protein</topology>
    </subcellularLocation>
</comment>
<keyword evidence="3" id="KW-1003">Cell membrane</keyword>
<feature type="transmembrane region" description="Helical" evidence="7">
    <location>
        <begin position="89"/>
        <end position="109"/>
    </location>
</feature>
<feature type="transmembrane region" description="Helical" evidence="7">
    <location>
        <begin position="245"/>
        <end position="266"/>
    </location>
</feature>
<dbReference type="GO" id="GO:0055085">
    <property type="term" value="P:transmembrane transport"/>
    <property type="evidence" value="ECO:0007669"/>
    <property type="project" value="InterPro"/>
</dbReference>
<dbReference type="InterPro" id="IPR004776">
    <property type="entry name" value="Mem_transp_PIN-like"/>
</dbReference>
<dbReference type="GO" id="GO:0016020">
    <property type="term" value="C:membrane"/>
    <property type="evidence" value="ECO:0007669"/>
    <property type="project" value="UniProtKB-SubCell"/>
</dbReference>
<dbReference type="AlphaFoldDB" id="A0A117MQG8"/>
<feature type="transmembrane region" description="Helical" evidence="7">
    <location>
        <begin position="278"/>
        <end position="297"/>
    </location>
</feature>